<organism evidence="1 2">
    <name type="scientific">Russula earlei</name>
    <dbReference type="NCBI Taxonomy" id="71964"/>
    <lineage>
        <taxon>Eukaryota</taxon>
        <taxon>Fungi</taxon>
        <taxon>Dikarya</taxon>
        <taxon>Basidiomycota</taxon>
        <taxon>Agaricomycotina</taxon>
        <taxon>Agaricomycetes</taxon>
        <taxon>Russulales</taxon>
        <taxon>Russulaceae</taxon>
        <taxon>Russula</taxon>
    </lineage>
</organism>
<accession>A0ACC0UN18</accession>
<keyword evidence="2" id="KW-1185">Reference proteome</keyword>
<comment type="caution">
    <text evidence="1">The sequence shown here is derived from an EMBL/GenBank/DDBJ whole genome shotgun (WGS) entry which is preliminary data.</text>
</comment>
<evidence type="ECO:0000313" key="1">
    <source>
        <dbReference type="EMBL" id="KAI9512611.1"/>
    </source>
</evidence>
<reference evidence="1" key="1">
    <citation type="submission" date="2021-03" db="EMBL/GenBank/DDBJ databases">
        <title>Evolutionary priming and transition to the ectomycorrhizal habit in an iconic lineage of mushroom-forming fungi: is preadaptation a requirement?</title>
        <authorList>
            <consortium name="DOE Joint Genome Institute"/>
            <person name="Looney B.P."/>
            <person name="Miyauchi S."/>
            <person name="Morin E."/>
            <person name="Drula E."/>
            <person name="Courty P.E."/>
            <person name="Chicoki N."/>
            <person name="Fauchery L."/>
            <person name="Kohler A."/>
            <person name="Kuo A."/>
            <person name="LaButti K."/>
            <person name="Pangilinan J."/>
            <person name="Lipzen A."/>
            <person name="Riley R."/>
            <person name="Andreopoulos W."/>
            <person name="He G."/>
            <person name="Johnson J."/>
            <person name="Barry K.W."/>
            <person name="Grigoriev I.V."/>
            <person name="Nagy L."/>
            <person name="Hibbett D."/>
            <person name="Henrissat B."/>
            <person name="Matheny P.B."/>
            <person name="Labbe J."/>
            <person name="Martin A.F."/>
        </authorList>
    </citation>
    <scope>NUCLEOTIDE SEQUENCE</scope>
    <source>
        <strain evidence="1">BPL698</strain>
    </source>
</reference>
<proteinExistence type="predicted"/>
<protein>
    <submittedName>
        <fullName evidence="1">RabGAP/TBC</fullName>
    </submittedName>
</protein>
<gene>
    <name evidence="1" type="ORF">F5148DRAFT_789982</name>
</gene>
<dbReference type="EMBL" id="JAGFNK010000007">
    <property type="protein sequence ID" value="KAI9512611.1"/>
    <property type="molecule type" value="Genomic_DNA"/>
</dbReference>
<name>A0ACC0UN18_9AGAM</name>
<dbReference type="Proteomes" id="UP001207468">
    <property type="component" value="Unassembled WGS sequence"/>
</dbReference>
<sequence>MQAPNLVVVHPAPLDGKPVPSPSPSFSTVPSTPELTQSSEDNPRGSSETTMEIYSMYGDDDPHSSWPNNRPLQDVSGATELGYRSSSRESSVYHSATAKSYRSSSTGAALRASAISSGSRSSSGGTSSPYVGIEEDISVDFNSVLPPPSPPKHPQTYNRSRSSHTHSEVTPDATSQSRYLSPSPPQSRPSSTRSPNASAVNGQTDATPRSSRGPPSEHASVRSPSPRLLSRPHSQTTATTTSPQLLGRKRSDLSITPSAGEDPDSFHVRSTYAQLDIFGVKGDGIEEGVERTRARVGGSRESEIKAMNAVGDEFEKRRDLNPKELQMLASLDRYGFFASPSHDRLVLLPTPAHLKPLSRISRVVTSASASPAILPSLPSSCPPIREAERMEKWGRMLEPRSRDAGGNIDAWRVNPAKEHKLSRRAFKGIPDRWRSAAWSAFICNTARAGHDQLFALSNDYREALEKPSSYDIQIDLDVPRTINGHVLFRTRYGLGQRSLFHVLHSFSLYCNQCGYCQGMGPIAAMLLCYFAPERAYASLVHLHDAYHMHAIFSPGFPGLLESIYVQERITEELMPAVYAAFKKHTVSTTSYATKWYITLFANSVPFQTHLRLWDAFLLEGPDLFVIVAISIIWVYRDHITSDAANFETVLSLLSSFFVPEDEDVYLNWIAKVAENKKIRAKMQLWRAEWKRMVASGRDGDALL</sequence>
<evidence type="ECO:0000313" key="2">
    <source>
        <dbReference type="Proteomes" id="UP001207468"/>
    </source>
</evidence>